<organism evidence="8 9">
    <name type="scientific">Intestinimonas massiliensis</name>
    <name type="common">ex Afouda et al. 2020</name>
    <dbReference type="NCBI Taxonomy" id="1673721"/>
    <lineage>
        <taxon>Bacteria</taxon>
        <taxon>Bacillati</taxon>
        <taxon>Bacillota</taxon>
        <taxon>Clostridia</taxon>
        <taxon>Eubacteriales</taxon>
        <taxon>Intestinimonas</taxon>
    </lineage>
</organism>
<evidence type="ECO:0000313" key="9">
    <source>
        <dbReference type="Proteomes" id="UP001204562"/>
    </source>
</evidence>
<feature type="transmembrane region" description="Helical" evidence="7">
    <location>
        <begin position="76"/>
        <end position="95"/>
    </location>
</feature>
<feature type="transmembrane region" description="Helical" evidence="7">
    <location>
        <begin position="12"/>
        <end position="32"/>
    </location>
</feature>
<keyword evidence="3" id="KW-1003">Cell membrane</keyword>
<accession>A0AAW5JX45</accession>
<keyword evidence="6 7" id="KW-0472">Membrane</keyword>
<comment type="caution">
    <text evidence="8">The sequence shown here is derived from an EMBL/GenBank/DDBJ whole genome shotgun (WGS) entry which is preliminary data.</text>
</comment>
<keyword evidence="2" id="KW-0813">Transport</keyword>
<comment type="subcellular location">
    <subcellularLocation>
        <location evidence="1">Cell membrane</location>
        <topology evidence="1">Multi-pass membrane protein</topology>
    </subcellularLocation>
</comment>
<dbReference type="Gene3D" id="1.10.3720.10">
    <property type="entry name" value="MetI-like"/>
    <property type="match status" value="1"/>
</dbReference>
<protein>
    <recommendedName>
        <fullName evidence="10">Carbohydrate ABC transporter permease</fullName>
    </recommendedName>
</protein>
<name>A0AAW5JX45_9FIRM</name>
<evidence type="ECO:0000256" key="2">
    <source>
        <dbReference type="ARBA" id="ARBA00022448"/>
    </source>
</evidence>
<evidence type="ECO:0000256" key="6">
    <source>
        <dbReference type="ARBA" id="ARBA00023136"/>
    </source>
</evidence>
<dbReference type="PANTHER" id="PTHR43744">
    <property type="entry name" value="ABC TRANSPORTER PERMEASE PROTEIN MG189-RELATED-RELATED"/>
    <property type="match status" value="1"/>
</dbReference>
<evidence type="ECO:0000256" key="1">
    <source>
        <dbReference type="ARBA" id="ARBA00004651"/>
    </source>
</evidence>
<sequence length="109" mass="12295">MGRRKISPKRFLVYLILILAALISIFPCYWMFASATNTSKAISDGRILPGTNLIPNLEHLFRDYPIWNGLSNSLKIAVLSVVLSLIVTSLAAYGFEKFRTKRSEQAYVI</sequence>
<reference evidence="8" key="1">
    <citation type="submission" date="2022-06" db="EMBL/GenBank/DDBJ databases">
        <title>Isolation of gut microbiota from human fecal samples.</title>
        <authorList>
            <person name="Pamer E.G."/>
            <person name="Barat B."/>
            <person name="Waligurski E."/>
            <person name="Medina S."/>
            <person name="Paddock L."/>
            <person name="Mostad J."/>
        </authorList>
    </citation>
    <scope>NUCLEOTIDE SEQUENCE</scope>
    <source>
        <strain evidence="8">DFI.9.91</strain>
    </source>
</reference>
<keyword evidence="5 7" id="KW-1133">Transmembrane helix</keyword>
<evidence type="ECO:0008006" key="10">
    <source>
        <dbReference type="Google" id="ProtNLM"/>
    </source>
</evidence>
<dbReference type="RefSeq" id="WP_256304871.1">
    <property type="nucleotide sequence ID" value="NZ_JANFYS010000056.1"/>
</dbReference>
<dbReference type="GO" id="GO:0005886">
    <property type="term" value="C:plasma membrane"/>
    <property type="evidence" value="ECO:0007669"/>
    <property type="project" value="UniProtKB-SubCell"/>
</dbReference>
<dbReference type="EMBL" id="JANFYS010000056">
    <property type="protein sequence ID" value="MCQ4771815.1"/>
    <property type="molecule type" value="Genomic_DNA"/>
</dbReference>
<evidence type="ECO:0000256" key="4">
    <source>
        <dbReference type="ARBA" id="ARBA00022692"/>
    </source>
</evidence>
<dbReference type="InterPro" id="IPR035906">
    <property type="entry name" value="MetI-like_sf"/>
</dbReference>
<dbReference type="PANTHER" id="PTHR43744:SF2">
    <property type="entry name" value="ARABINOOLIGOSACCHARIDES TRANSPORT SYSTEM PERMEASE PROTEIN ARAQ"/>
    <property type="match status" value="1"/>
</dbReference>
<dbReference type="Proteomes" id="UP001204562">
    <property type="component" value="Unassembled WGS sequence"/>
</dbReference>
<dbReference type="AlphaFoldDB" id="A0AAW5JX45"/>
<evidence type="ECO:0000313" key="8">
    <source>
        <dbReference type="EMBL" id="MCQ4771815.1"/>
    </source>
</evidence>
<evidence type="ECO:0000256" key="5">
    <source>
        <dbReference type="ARBA" id="ARBA00022989"/>
    </source>
</evidence>
<keyword evidence="4 7" id="KW-0812">Transmembrane</keyword>
<gene>
    <name evidence="8" type="ORF">NE579_15360</name>
</gene>
<evidence type="ECO:0000256" key="3">
    <source>
        <dbReference type="ARBA" id="ARBA00022475"/>
    </source>
</evidence>
<proteinExistence type="predicted"/>
<dbReference type="SUPFAM" id="SSF161098">
    <property type="entry name" value="MetI-like"/>
    <property type="match status" value="1"/>
</dbReference>
<evidence type="ECO:0000256" key="7">
    <source>
        <dbReference type="SAM" id="Phobius"/>
    </source>
</evidence>